<dbReference type="InterPro" id="IPR036388">
    <property type="entry name" value="WH-like_DNA-bd_sf"/>
</dbReference>
<name>A0A835ZD70_9STRA</name>
<comment type="caution">
    <text evidence="13">The sequence shown here is derived from an EMBL/GenBank/DDBJ whole genome shotgun (WGS) entry which is preliminary data.</text>
</comment>
<dbReference type="Gene3D" id="1.10.10.10">
    <property type="entry name" value="Winged helix-like DNA-binding domain superfamily/Winged helix DNA-binding domain"/>
    <property type="match status" value="1"/>
</dbReference>
<dbReference type="PANTHER" id="PTHR10815:SF13">
    <property type="entry name" value="METHYLATED-DNA--PROTEIN-CYSTEINE METHYLTRANSFERASE"/>
    <property type="match status" value="1"/>
</dbReference>
<keyword evidence="7" id="KW-0227">DNA damage</keyword>
<organism evidence="13 14">
    <name type="scientific">Tribonema minus</name>
    <dbReference type="NCBI Taxonomy" id="303371"/>
    <lineage>
        <taxon>Eukaryota</taxon>
        <taxon>Sar</taxon>
        <taxon>Stramenopiles</taxon>
        <taxon>Ochrophyta</taxon>
        <taxon>PX clade</taxon>
        <taxon>Xanthophyceae</taxon>
        <taxon>Tribonematales</taxon>
        <taxon>Tribonemataceae</taxon>
        <taxon>Tribonema</taxon>
    </lineage>
</organism>
<evidence type="ECO:0000256" key="5">
    <source>
        <dbReference type="ARBA" id="ARBA00022603"/>
    </source>
</evidence>
<protein>
    <recommendedName>
        <fullName evidence="4">Methylated-DNA--protein-cysteine methyltransferase</fullName>
        <ecNumber evidence="3">2.1.1.63</ecNumber>
    </recommendedName>
    <alternativeName>
        <fullName evidence="9">6-O-methylguanine-DNA methyltransferase</fullName>
    </alternativeName>
    <alternativeName>
        <fullName evidence="10">O-6-methylguanine-DNA-alkyltransferase</fullName>
    </alternativeName>
</protein>
<dbReference type="GO" id="GO:0032259">
    <property type="term" value="P:methylation"/>
    <property type="evidence" value="ECO:0007669"/>
    <property type="project" value="UniProtKB-KW"/>
</dbReference>
<evidence type="ECO:0000256" key="7">
    <source>
        <dbReference type="ARBA" id="ARBA00022763"/>
    </source>
</evidence>
<evidence type="ECO:0000256" key="8">
    <source>
        <dbReference type="ARBA" id="ARBA00023204"/>
    </source>
</evidence>
<evidence type="ECO:0000259" key="12">
    <source>
        <dbReference type="Pfam" id="PF01035"/>
    </source>
</evidence>
<dbReference type="GO" id="GO:0003908">
    <property type="term" value="F:methylated-DNA-[protein]-cysteine S-methyltransferase activity"/>
    <property type="evidence" value="ECO:0007669"/>
    <property type="project" value="UniProtKB-EC"/>
</dbReference>
<evidence type="ECO:0000313" key="13">
    <source>
        <dbReference type="EMBL" id="KAG5186813.1"/>
    </source>
</evidence>
<comment type="similarity">
    <text evidence="2">Belongs to the MGMT family.</text>
</comment>
<dbReference type="PROSITE" id="PS00374">
    <property type="entry name" value="MGMT"/>
    <property type="match status" value="1"/>
</dbReference>
<dbReference type="GO" id="GO:0006281">
    <property type="term" value="P:DNA repair"/>
    <property type="evidence" value="ECO:0007669"/>
    <property type="project" value="UniProtKB-KW"/>
</dbReference>
<gene>
    <name evidence="13" type="ORF">JKP88DRAFT_254331</name>
</gene>
<dbReference type="EC" id="2.1.1.63" evidence="3"/>
<dbReference type="NCBIfam" id="TIGR00589">
    <property type="entry name" value="ogt"/>
    <property type="match status" value="1"/>
</dbReference>
<evidence type="ECO:0000256" key="1">
    <source>
        <dbReference type="ARBA" id="ARBA00001286"/>
    </source>
</evidence>
<evidence type="ECO:0000256" key="11">
    <source>
        <dbReference type="ARBA" id="ARBA00049348"/>
    </source>
</evidence>
<proteinExistence type="inferred from homology"/>
<keyword evidence="8" id="KW-0234">DNA repair</keyword>
<dbReference type="AlphaFoldDB" id="A0A835ZD70"/>
<dbReference type="InterPro" id="IPR036217">
    <property type="entry name" value="MethylDNA_cys_MeTrfase_DNAb"/>
</dbReference>
<keyword evidence="14" id="KW-1185">Reference proteome</keyword>
<evidence type="ECO:0000256" key="4">
    <source>
        <dbReference type="ARBA" id="ARBA00015377"/>
    </source>
</evidence>
<evidence type="ECO:0000313" key="14">
    <source>
        <dbReference type="Proteomes" id="UP000664859"/>
    </source>
</evidence>
<accession>A0A835ZD70</accession>
<dbReference type="Proteomes" id="UP000664859">
    <property type="component" value="Unassembled WGS sequence"/>
</dbReference>
<dbReference type="InterPro" id="IPR001497">
    <property type="entry name" value="MethylDNA_cys_MeTrfase_AS"/>
</dbReference>
<reference evidence="13" key="1">
    <citation type="submission" date="2021-02" db="EMBL/GenBank/DDBJ databases">
        <title>First Annotated Genome of the Yellow-green Alga Tribonema minus.</title>
        <authorList>
            <person name="Mahan K.M."/>
        </authorList>
    </citation>
    <scope>NUCLEOTIDE SEQUENCE</scope>
    <source>
        <strain evidence="13">UTEX B ZZ1240</strain>
    </source>
</reference>
<dbReference type="Pfam" id="PF01035">
    <property type="entry name" value="DNA_binding_1"/>
    <property type="match status" value="1"/>
</dbReference>
<comment type="catalytic activity">
    <reaction evidence="1">
        <text>a 4-O-methyl-thymidine in DNA + L-cysteinyl-[protein] = a thymidine in DNA + S-methyl-L-cysteinyl-[protein]</text>
        <dbReference type="Rhea" id="RHEA:53428"/>
        <dbReference type="Rhea" id="RHEA-COMP:10131"/>
        <dbReference type="Rhea" id="RHEA-COMP:10132"/>
        <dbReference type="Rhea" id="RHEA-COMP:13555"/>
        <dbReference type="Rhea" id="RHEA-COMP:13556"/>
        <dbReference type="ChEBI" id="CHEBI:29950"/>
        <dbReference type="ChEBI" id="CHEBI:82612"/>
        <dbReference type="ChEBI" id="CHEBI:137386"/>
        <dbReference type="ChEBI" id="CHEBI:137387"/>
        <dbReference type="EC" id="2.1.1.63"/>
    </reaction>
</comment>
<evidence type="ECO:0000256" key="2">
    <source>
        <dbReference type="ARBA" id="ARBA00008711"/>
    </source>
</evidence>
<evidence type="ECO:0000256" key="9">
    <source>
        <dbReference type="ARBA" id="ARBA00030795"/>
    </source>
</evidence>
<dbReference type="CDD" id="cd06445">
    <property type="entry name" value="ATase"/>
    <property type="match status" value="1"/>
</dbReference>
<evidence type="ECO:0000256" key="10">
    <source>
        <dbReference type="ARBA" id="ARBA00031621"/>
    </source>
</evidence>
<evidence type="ECO:0000256" key="6">
    <source>
        <dbReference type="ARBA" id="ARBA00022679"/>
    </source>
</evidence>
<sequence>MAPVKQQKGGRPVRSCIKAASPIGRRQGTEDFPFTLKIWALAHQIPPGHVSTYTDIAQAIGKPKGLRAVGHALARNPLLEVIPCHRVLTTAGRIGGYGGSKTDPKRLQRKRELLASEGVHFDPDGICRVPKWHDFKDTTPQQLRELQHRVDQAAAKTTAQDRD</sequence>
<dbReference type="SUPFAM" id="SSF46767">
    <property type="entry name" value="Methylated DNA-protein cysteine methyltransferase, C-terminal domain"/>
    <property type="match status" value="1"/>
</dbReference>
<comment type="catalytic activity">
    <reaction evidence="11">
        <text>a 6-O-methyl-2'-deoxyguanosine in DNA + L-cysteinyl-[protein] = S-methyl-L-cysteinyl-[protein] + a 2'-deoxyguanosine in DNA</text>
        <dbReference type="Rhea" id="RHEA:24000"/>
        <dbReference type="Rhea" id="RHEA-COMP:10131"/>
        <dbReference type="Rhea" id="RHEA-COMP:10132"/>
        <dbReference type="Rhea" id="RHEA-COMP:11367"/>
        <dbReference type="Rhea" id="RHEA-COMP:11368"/>
        <dbReference type="ChEBI" id="CHEBI:29950"/>
        <dbReference type="ChEBI" id="CHEBI:82612"/>
        <dbReference type="ChEBI" id="CHEBI:85445"/>
        <dbReference type="ChEBI" id="CHEBI:85448"/>
        <dbReference type="EC" id="2.1.1.63"/>
    </reaction>
</comment>
<dbReference type="PANTHER" id="PTHR10815">
    <property type="entry name" value="METHYLATED-DNA--PROTEIN-CYSTEINE METHYLTRANSFERASE"/>
    <property type="match status" value="1"/>
</dbReference>
<dbReference type="OrthoDB" id="1907495at2759"/>
<dbReference type="InterPro" id="IPR014048">
    <property type="entry name" value="MethylDNA_cys_MeTrfase_DNA-bd"/>
</dbReference>
<evidence type="ECO:0000256" key="3">
    <source>
        <dbReference type="ARBA" id="ARBA00011918"/>
    </source>
</evidence>
<feature type="domain" description="Methylated-DNA-[protein]-cysteine S-methyltransferase DNA binding" evidence="12">
    <location>
        <begin position="33"/>
        <end position="119"/>
    </location>
</feature>
<dbReference type="EMBL" id="JAFCMP010000102">
    <property type="protein sequence ID" value="KAG5186813.1"/>
    <property type="molecule type" value="Genomic_DNA"/>
</dbReference>
<keyword evidence="5 13" id="KW-0489">Methyltransferase</keyword>
<keyword evidence="6 13" id="KW-0808">Transferase</keyword>